<name>A0A8T3CHK9_9TELE</name>
<dbReference type="Pfam" id="PF00179">
    <property type="entry name" value="UQ_con"/>
    <property type="match status" value="1"/>
</dbReference>
<accession>A0A8T3CHK9</accession>
<dbReference type="PANTHER" id="PTHR24068">
    <property type="entry name" value="UBIQUITIN-CONJUGATING ENZYME E2"/>
    <property type="match status" value="1"/>
</dbReference>
<dbReference type="InterPro" id="IPR000608">
    <property type="entry name" value="UBC"/>
</dbReference>
<feature type="domain" description="VWFA" evidence="2">
    <location>
        <begin position="584"/>
        <end position="774"/>
    </location>
</feature>
<sequence>MDKIYTLLEKFRLEGYYKKFTDLGVKDVRDFIDSIEDETLNSIGLTQVEKIRFKKMQTEIERLGSPATPMNAKPFKKSMEAFRVTYKFPKCSEPKIISDIDPSQNTLDDLMLRISFQENIGNDKAVCLYSVEGMPLTDDPFFNTWCLNERHIENGSELYAIFTPKENIRNAVRCPSQSTSEIPGDDTIRCHIMLKGHYEVDVDLDRETLRDLRRKLSHASGIPAHVLHAKNVQGGPGESLKSLGISSQSAVHFSLSSFEDESMEKREFFMSDISTSVQQTKMGMSAFFSALYSINTRYSGQQFQRVIAYIRKLTGCHALAQALHQLMCRNEFGTRNQKIAIVEGLYLLFRELLPSLSKRTGPRIIEDQEVFEYSPVCWAYLMSQAENESIEHETYALMSLTCEGSSNQLSEPVRIPGIHTVFDRAYVLEKINDEEKIPGCTEVRLKESSIQRATDIERILLSLPQSKNFPLWLSYNQSSVQNFQINAEKTFDEMTNGLSAYAYLQVTPPLQLKDIGIEGPRLLYIEEDNLGVYLSKNKLTPQNIEVYDCLCGKEKTLNVDELANELRDVRSDQTFKTSRIPQEAILVLVDSSSSMDQGCYESLKRIDAVKQLFQCFADRTMAYDFHHVVGLVTFGSVVKMFHSFTETLETFKDYVNNLQPKGVTPLYDALHFGISELKKVEEHFPDCRLRMMCLTDGCDMGSSRKPVDVAVKLINSNIVVDSILLGEEDISVLHGISNATGGCCFKPMTGKEALKLFEMETVLSLERRKIKKKLEASNIWREAHLTGPVKTCGFDKMPEVSLPKEINNKVTLTQNAFKKKIQESKSGRFMEKDKRILAELKNLHCDPHPFCSVLPSETDLTFWKILMTGPPETPYEKGTFELYCQFGEDYPMKPPVVRFLTPIYHCNVNSVGRICHNIFDRNYSAHVTMKEIFEAVFGLLIAPEPEDPLDSVLAEEFMSNRDTYMEQAKKSTLEAAGRSMVDMEKTLVGQDLSEVHTPPHLICRLTKKMFVDPVKTPFKDVYERQAIERELEKEQIDPFNKKPLKVTDLKTDKGMSRMVFEYRQSQIQETEL</sequence>
<evidence type="ECO:0000259" key="1">
    <source>
        <dbReference type="PROSITE" id="PS50127"/>
    </source>
</evidence>
<dbReference type="OrthoDB" id="10069349at2759"/>
<organism evidence="4 5">
    <name type="scientific">Albula goreensis</name>
    <dbReference type="NCBI Taxonomy" id="1534307"/>
    <lineage>
        <taxon>Eukaryota</taxon>
        <taxon>Metazoa</taxon>
        <taxon>Chordata</taxon>
        <taxon>Craniata</taxon>
        <taxon>Vertebrata</taxon>
        <taxon>Euteleostomi</taxon>
        <taxon>Actinopterygii</taxon>
        <taxon>Neopterygii</taxon>
        <taxon>Teleostei</taxon>
        <taxon>Albuliformes</taxon>
        <taxon>Albulidae</taxon>
        <taxon>Albula</taxon>
    </lineage>
</organism>
<evidence type="ECO:0000313" key="5">
    <source>
        <dbReference type="Proteomes" id="UP000829720"/>
    </source>
</evidence>
<evidence type="ECO:0000259" key="2">
    <source>
        <dbReference type="PROSITE" id="PS50234"/>
    </source>
</evidence>
<dbReference type="Gene3D" id="3.40.50.410">
    <property type="entry name" value="von Willebrand factor, type A domain"/>
    <property type="match status" value="1"/>
</dbReference>
<dbReference type="GO" id="GO:0016567">
    <property type="term" value="P:protein ubiquitination"/>
    <property type="evidence" value="ECO:0007669"/>
    <property type="project" value="InterPro"/>
</dbReference>
<dbReference type="Gene3D" id="3.30.40.10">
    <property type="entry name" value="Zinc/RING finger domain, C3HC4 (zinc finger)"/>
    <property type="match status" value="1"/>
</dbReference>
<feature type="domain" description="U-box" evidence="3">
    <location>
        <begin position="996"/>
        <end position="1069"/>
    </location>
</feature>
<dbReference type="SMART" id="SM00504">
    <property type="entry name" value="Ubox"/>
    <property type="match status" value="1"/>
</dbReference>
<comment type="caution">
    <text evidence="4">The sequence shown here is derived from an EMBL/GenBank/DDBJ whole genome shotgun (WGS) entry which is preliminary data.</text>
</comment>
<protein>
    <submittedName>
        <fullName evidence="4">Uncharacterized protein</fullName>
    </submittedName>
</protein>
<evidence type="ECO:0000313" key="4">
    <source>
        <dbReference type="EMBL" id="KAI1883300.1"/>
    </source>
</evidence>
<dbReference type="SUPFAM" id="SSF53300">
    <property type="entry name" value="vWA-like"/>
    <property type="match status" value="1"/>
</dbReference>
<dbReference type="Proteomes" id="UP000829720">
    <property type="component" value="Unassembled WGS sequence"/>
</dbReference>
<evidence type="ECO:0000259" key="3">
    <source>
        <dbReference type="PROSITE" id="PS51698"/>
    </source>
</evidence>
<dbReference type="Pfam" id="PF13519">
    <property type="entry name" value="VWA_2"/>
    <property type="match status" value="1"/>
</dbReference>
<proteinExistence type="predicted"/>
<dbReference type="CDD" id="cd23833">
    <property type="entry name" value="UBCc_ApmR795-like"/>
    <property type="match status" value="1"/>
</dbReference>
<dbReference type="InterPro" id="IPR016135">
    <property type="entry name" value="UBQ-conjugating_enzyme/RWD"/>
</dbReference>
<dbReference type="CDD" id="cd16453">
    <property type="entry name" value="RING-Ubox"/>
    <property type="match status" value="1"/>
</dbReference>
<dbReference type="GO" id="GO:0004842">
    <property type="term" value="F:ubiquitin-protein transferase activity"/>
    <property type="evidence" value="ECO:0007669"/>
    <property type="project" value="InterPro"/>
</dbReference>
<feature type="domain" description="UBC core" evidence="1">
    <location>
        <begin position="831"/>
        <end position="977"/>
    </location>
</feature>
<dbReference type="InterPro" id="IPR002035">
    <property type="entry name" value="VWF_A"/>
</dbReference>
<gene>
    <name evidence="4" type="ORF">AGOR_G00243780</name>
</gene>
<dbReference type="InterPro" id="IPR013083">
    <property type="entry name" value="Znf_RING/FYVE/PHD"/>
</dbReference>
<dbReference type="PROSITE" id="PS50234">
    <property type="entry name" value="VWFA"/>
    <property type="match status" value="1"/>
</dbReference>
<dbReference type="SMART" id="SM00327">
    <property type="entry name" value="VWA"/>
    <property type="match status" value="1"/>
</dbReference>
<dbReference type="EMBL" id="JAERUA010000024">
    <property type="protein sequence ID" value="KAI1883300.1"/>
    <property type="molecule type" value="Genomic_DNA"/>
</dbReference>
<keyword evidence="5" id="KW-1185">Reference proteome</keyword>
<dbReference type="Pfam" id="PF04564">
    <property type="entry name" value="U-box"/>
    <property type="match status" value="1"/>
</dbReference>
<dbReference type="InterPro" id="IPR036465">
    <property type="entry name" value="vWFA_dom_sf"/>
</dbReference>
<dbReference type="PROSITE" id="PS50127">
    <property type="entry name" value="UBC_2"/>
    <property type="match status" value="1"/>
</dbReference>
<dbReference type="SUPFAM" id="SSF54495">
    <property type="entry name" value="UBC-like"/>
    <property type="match status" value="1"/>
</dbReference>
<dbReference type="Gene3D" id="3.10.110.10">
    <property type="entry name" value="Ubiquitin Conjugating Enzyme"/>
    <property type="match status" value="1"/>
</dbReference>
<dbReference type="AlphaFoldDB" id="A0A8T3CHK9"/>
<dbReference type="SMART" id="SM00212">
    <property type="entry name" value="UBCc"/>
    <property type="match status" value="1"/>
</dbReference>
<reference evidence="4" key="1">
    <citation type="submission" date="2021-01" db="EMBL/GenBank/DDBJ databases">
        <authorList>
            <person name="Zahm M."/>
            <person name="Roques C."/>
            <person name="Cabau C."/>
            <person name="Klopp C."/>
            <person name="Donnadieu C."/>
            <person name="Jouanno E."/>
            <person name="Lampietro C."/>
            <person name="Louis A."/>
            <person name="Herpin A."/>
            <person name="Echchiki A."/>
            <person name="Berthelot C."/>
            <person name="Parey E."/>
            <person name="Roest-Crollius H."/>
            <person name="Braasch I."/>
            <person name="Postlethwait J."/>
            <person name="Bobe J."/>
            <person name="Montfort J."/>
            <person name="Bouchez O."/>
            <person name="Begum T."/>
            <person name="Mejri S."/>
            <person name="Adams A."/>
            <person name="Chen W.-J."/>
            <person name="Guiguen Y."/>
        </authorList>
    </citation>
    <scope>NUCLEOTIDE SEQUENCE</scope>
    <source>
        <tissue evidence="4">Blood</tissue>
    </source>
</reference>
<dbReference type="InterPro" id="IPR003613">
    <property type="entry name" value="Ubox_domain"/>
</dbReference>
<dbReference type="SUPFAM" id="SSF57850">
    <property type="entry name" value="RING/U-box"/>
    <property type="match status" value="1"/>
</dbReference>
<dbReference type="PROSITE" id="PS51698">
    <property type="entry name" value="U_BOX"/>
    <property type="match status" value="1"/>
</dbReference>
<dbReference type="CDD" id="cd00198">
    <property type="entry name" value="vWFA"/>
    <property type="match status" value="1"/>
</dbReference>